<organism evidence="1 2">
    <name type="scientific">Aspergillus ochraceoroseus IBT 24754</name>
    <dbReference type="NCBI Taxonomy" id="1392256"/>
    <lineage>
        <taxon>Eukaryota</taxon>
        <taxon>Fungi</taxon>
        <taxon>Dikarya</taxon>
        <taxon>Ascomycota</taxon>
        <taxon>Pezizomycotina</taxon>
        <taxon>Eurotiomycetes</taxon>
        <taxon>Eurotiomycetidae</taxon>
        <taxon>Eurotiales</taxon>
        <taxon>Aspergillaceae</taxon>
        <taxon>Aspergillus</taxon>
        <taxon>Aspergillus subgen. Nidulantes</taxon>
    </lineage>
</organism>
<dbReference type="VEuPathDB" id="FungiDB:P175DRAFT_0533005"/>
<dbReference type="GeneID" id="63816898"/>
<name>A0A2T5LUS3_9EURO</name>
<reference evidence="1 2" key="1">
    <citation type="journal article" date="2018" name="Proc. Natl. Acad. Sci. U.S.A.">
        <title>Linking secondary metabolites to gene clusters through genome sequencing of six diverse Aspergillus species.</title>
        <authorList>
            <person name="Kaerboelling I."/>
            <person name="Vesth T.C."/>
            <person name="Frisvad J.C."/>
            <person name="Nybo J.L."/>
            <person name="Theobald S."/>
            <person name="Kuo A."/>
            <person name="Bowyer P."/>
            <person name="Matsuda Y."/>
            <person name="Mondo S."/>
            <person name="Lyhne E.K."/>
            <person name="Kogle M.E."/>
            <person name="Clum A."/>
            <person name="Lipzen A."/>
            <person name="Salamov A."/>
            <person name="Ngan C.Y."/>
            <person name="Daum C."/>
            <person name="Chiniquy J."/>
            <person name="Barry K."/>
            <person name="LaButti K."/>
            <person name="Haridas S."/>
            <person name="Simmons B.A."/>
            <person name="Magnuson J.K."/>
            <person name="Mortensen U.H."/>
            <person name="Larsen T.O."/>
            <person name="Grigoriev I.V."/>
            <person name="Baker S.E."/>
            <person name="Andersen M.R."/>
        </authorList>
    </citation>
    <scope>NUCLEOTIDE SEQUENCE [LARGE SCALE GENOMIC DNA]</scope>
    <source>
        <strain evidence="1 2">IBT 24754</strain>
    </source>
</reference>
<evidence type="ECO:0000313" key="2">
    <source>
        <dbReference type="Proteomes" id="UP000244073"/>
    </source>
</evidence>
<comment type="caution">
    <text evidence="1">The sequence shown here is derived from an EMBL/GenBank/DDBJ whole genome shotgun (WGS) entry which is preliminary data.</text>
</comment>
<gene>
    <name evidence="1" type="ORF">P175DRAFT_0533005</name>
</gene>
<dbReference type="EMBL" id="MSFN02000005">
    <property type="protein sequence ID" value="PTU20035.1"/>
    <property type="molecule type" value="Genomic_DNA"/>
</dbReference>
<sequence length="167" mass="18620">MARRYVNRPREFKYGGLDGALSKQFPRYWSSILAGGQRVNKNIVISEVRELLSVCNLLALSMSIPLDKKVTVIRADSLIYPSPAIYTLVINCQAPGARRDIILVLSLLRLAKKSTKESAARVYNYISVHKLLDPHNSPGHYFIGYHNPSGPLGHLALVVKKPPELTI</sequence>
<evidence type="ECO:0000313" key="1">
    <source>
        <dbReference type="EMBL" id="PTU20035.1"/>
    </source>
</evidence>
<dbReference type="Proteomes" id="UP000244073">
    <property type="component" value="Unassembled WGS sequence"/>
</dbReference>
<dbReference type="AlphaFoldDB" id="A0A2T5LUS3"/>
<accession>A0A2T5LUS3</accession>
<protein>
    <submittedName>
        <fullName evidence="1">Uncharacterized protein</fullName>
    </submittedName>
</protein>
<proteinExistence type="predicted"/>
<dbReference type="RefSeq" id="XP_040751427.1">
    <property type="nucleotide sequence ID" value="XM_040900016.1"/>
</dbReference>